<comment type="cofactor">
    <cofactor evidence="1">
        <name>Zn(2+)</name>
        <dbReference type="ChEBI" id="CHEBI:29105"/>
    </cofactor>
</comment>
<feature type="domain" description="Peptidase M50" evidence="13">
    <location>
        <begin position="121"/>
        <end position="163"/>
    </location>
</feature>
<evidence type="ECO:0000313" key="15">
    <source>
        <dbReference type="Proteomes" id="UP000006346"/>
    </source>
</evidence>
<dbReference type="Proteomes" id="UP000006346">
    <property type="component" value="Chromosome"/>
</dbReference>
<evidence type="ECO:0000256" key="6">
    <source>
        <dbReference type="ARBA" id="ARBA00022723"/>
    </source>
</evidence>
<evidence type="ECO:0000313" key="14">
    <source>
        <dbReference type="EMBL" id="AET70588.1"/>
    </source>
</evidence>
<keyword evidence="7" id="KW-0378">Hydrolase</keyword>
<evidence type="ECO:0000256" key="7">
    <source>
        <dbReference type="ARBA" id="ARBA00022801"/>
    </source>
</evidence>
<keyword evidence="8" id="KW-0862">Zinc</keyword>
<keyword evidence="9 12" id="KW-1133">Transmembrane helix</keyword>
<evidence type="ECO:0000256" key="10">
    <source>
        <dbReference type="ARBA" id="ARBA00023049"/>
    </source>
</evidence>
<dbReference type="PANTHER" id="PTHR39188">
    <property type="entry name" value="MEMBRANE-ASSOCIATED ZINC METALLOPROTEASE M50B"/>
    <property type="match status" value="1"/>
</dbReference>
<feature type="transmembrane region" description="Helical" evidence="12">
    <location>
        <begin position="188"/>
        <end position="212"/>
    </location>
</feature>
<dbReference type="GO" id="GO:0006508">
    <property type="term" value="P:proteolysis"/>
    <property type="evidence" value="ECO:0007669"/>
    <property type="project" value="UniProtKB-KW"/>
</dbReference>
<proteinExistence type="inferred from homology"/>
<keyword evidence="6" id="KW-0479">Metal-binding</keyword>
<comment type="similarity">
    <text evidence="3">Belongs to the peptidase M50B family.</text>
</comment>
<reference evidence="15" key="1">
    <citation type="submission" date="2011-11" db="EMBL/GenBank/DDBJ databases">
        <title>Complete sequence of Desulfosporosinus orientis DSM 765.</title>
        <authorList>
            <person name="Lucas S."/>
            <person name="Han J."/>
            <person name="Lapidus A."/>
            <person name="Cheng J.-F."/>
            <person name="Goodwin L."/>
            <person name="Pitluck S."/>
            <person name="Peters L."/>
            <person name="Ovchinnikova G."/>
            <person name="Teshima H."/>
            <person name="Detter J.C."/>
            <person name="Han C."/>
            <person name="Tapia R."/>
            <person name="Land M."/>
            <person name="Hauser L."/>
            <person name="Kyrpides N."/>
            <person name="Ivanova N."/>
            <person name="Pagani I."/>
            <person name="Pester M."/>
            <person name="Spring S."/>
            <person name="Ollivier B."/>
            <person name="Rattei T."/>
            <person name="Klenk H.-P."/>
            <person name="Wagner M."/>
            <person name="Loy A."/>
            <person name="Woyke T."/>
        </authorList>
    </citation>
    <scope>NUCLEOTIDE SEQUENCE [LARGE SCALE GENOMIC DNA]</scope>
    <source>
        <strain evidence="15">ATCC 19365 / DSM 765 / NCIMB 8382 / VKM B-1628</strain>
    </source>
</reference>
<feature type="transmembrane region" description="Helical" evidence="12">
    <location>
        <begin position="124"/>
        <end position="146"/>
    </location>
</feature>
<keyword evidence="11 12" id="KW-0472">Membrane</keyword>
<feature type="transmembrane region" description="Helical" evidence="12">
    <location>
        <begin position="158"/>
        <end position="176"/>
    </location>
</feature>
<evidence type="ECO:0000256" key="1">
    <source>
        <dbReference type="ARBA" id="ARBA00001947"/>
    </source>
</evidence>
<dbReference type="AlphaFoldDB" id="G7W780"/>
<dbReference type="GO" id="GO:0008237">
    <property type="term" value="F:metallopeptidase activity"/>
    <property type="evidence" value="ECO:0007669"/>
    <property type="project" value="UniProtKB-KW"/>
</dbReference>
<dbReference type="STRING" id="768706.Desor_5204"/>
<evidence type="ECO:0000256" key="9">
    <source>
        <dbReference type="ARBA" id="ARBA00022989"/>
    </source>
</evidence>
<dbReference type="GO" id="GO:0046872">
    <property type="term" value="F:metal ion binding"/>
    <property type="evidence" value="ECO:0007669"/>
    <property type="project" value="UniProtKB-KW"/>
</dbReference>
<keyword evidence="15" id="KW-1185">Reference proteome</keyword>
<sequence>MELFKISGVSIRIHPTFLVILFLYGVLGLAAQALLIFALVVGHELTHLLVAKSYGFKVEGLELFPFGGAAYCDGLFEGRKIEESLMALAGPAFNIALLFAAQVLRWNGIWTAELAADFVRYNLWLAAFNLIPVLPLDGGRVMRALFAETFGFVRTTKFLAGAGRALGIGLAIYGIILGVGGRFTEGPLFFLILGGFFWFAGSKEISSARITFLRQLTRKKEELVKRGLMRSLWLTVQEETPLVRIVEEFTPDRYAMISLTNDKAEMEKILTETDIVEGMMREGIRFPVGKLCKP</sequence>
<protein>
    <submittedName>
        <fullName evidence="14">Zn-dependent protease</fullName>
    </submittedName>
</protein>
<evidence type="ECO:0000256" key="8">
    <source>
        <dbReference type="ARBA" id="ARBA00022833"/>
    </source>
</evidence>
<gene>
    <name evidence="14" type="ordered locus">Desor_5204</name>
</gene>
<reference evidence="14 15" key="2">
    <citation type="journal article" date="2012" name="J. Bacteriol.">
        <title>Complete genome sequences of Desulfosporosinus orientis DSM765T, Desulfosporosinus youngiae DSM17734T, Desulfosporosinus meridiei DSM13257T, and Desulfosporosinus acidiphilus DSM22704T.</title>
        <authorList>
            <person name="Pester M."/>
            <person name="Brambilla E."/>
            <person name="Alazard D."/>
            <person name="Rattei T."/>
            <person name="Weinmaier T."/>
            <person name="Han J."/>
            <person name="Lucas S."/>
            <person name="Lapidus A."/>
            <person name="Cheng J.F."/>
            <person name="Goodwin L."/>
            <person name="Pitluck S."/>
            <person name="Peters L."/>
            <person name="Ovchinnikova G."/>
            <person name="Teshima H."/>
            <person name="Detter J.C."/>
            <person name="Han C.S."/>
            <person name="Tapia R."/>
            <person name="Land M.L."/>
            <person name="Hauser L."/>
            <person name="Kyrpides N.C."/>
            <person name="Ivanova N.N."/>
            <person name="Pagani I."/>
            <person name="Huntmann M."/>
            <person name="Wei C.L."/>
            <person name="Davenport K.W."/>
            <person name="Daligault H."/>
            <person name="Chain P.S."/>
            <person name="Chen A."/>
            <person name="Mavromatis K."/>
            <person name="Markowitz V."/>
            <person name="Szeto E."/>
            <person name="Mikhailova N."/>
            <person name="Pati A."/>
            <person name="Wagner M."/>
            <person name="Woyke T."/>
            <person name="Ollivier B."/>
            <person name="Klenk H.P."/>
            <person name="Spring S."/>
            <person name="Loy A."/>
        </authorList>
    </citation>
    <scope>NUCLEOTIDE SEQUENCE [LARGE SCALE GENOMIC DNA]</scope>
    <source>
        <strain evidence="15">ATCC 19365 / DSM 765 / NCIMB 8382 / VKM B-1628</strain>
    </source>
</reference>
<name>G7W780_DESOD</name>
<dbReference type="Pfam" id="PF02163">
    <property type="entry name" value="Peptidase_M50"/>
    <property type="match status" value="2"/>
</dbReference>
<feature type="transmembrane region" description="Helical" evidence="12">
    <location>
        <begin position="17"/>
        <end position="42"/>
    </location>
</feature>
<evidence type="ECO:0000256" key="3">
    <source>
        <dbReference type="ARBA" id="ARBA00007931"/>
    </source>
</evidence>
<feature type="domain" description="Peptidase M50" evidence="13">
    <location>
        <begin position="33"/>
        <end position="101"/>
    </location>
</feature>
<evidence type="ECO:0000256" key="5">
    <source>
        <dbReference type="ARBA" id="ARBA00022692"/>
    </source>
</evidence>
<accession>G7W780</accession>
<evidence type="ECO:0000256" key="4">
    <source>
        <dbReference type="ARBA" id="ARBA00022670"/>
    </source>
</evidence>
<dbReference type="InterPro" id="IPR008915">
    <property type="entry name" value="Peptidase_M50"/>
</dbReference>
<dbReference type="RefSeq" id="WP_014187392.1">
    <property type="nucleotide sequence ID" value="NC_016584.1"/>
</dbReference>
<dbReference type="EMBL" id="CP003108">
    <property type="protein sequence ID" value="AET70588.1"/>
    <property type="molecule type" value="Genomic_DNA"/>
</dbReference>
<dbReference type="eggNOG" id="COG1994">
    <property type="taxonomic scope" value="Bacteria"/>
</dbReference>
<dbReference type="PANTHER" id="PTHR39188:SF3">
    <property type="entry name" value="STAGE IV SPORULATION PROTEIN FB"/>
    <property type="match status" value="1"/>
</dbReference>
<dbReference type="HOGENOM" id="CLU_037123_0_0_9"/>
<keyword evidence="10" id="KW-0482">Metalloprotease</keyword>
<dbReference type="PATRIC" id="fig|768706.3.peg.5300"/>
<dbReference type="OrthoDB" id="166377at2"/>
<dbReference type="KEGG" id="dor:Desor_5204"/>
<organism evidence="14 15">
    <name type="scientific">Desulfosporosinus orientis (strain ATCC 19365 / DSM 765 / NCIMB 8382 / VKM B-1628 / Singapore I)</name>
    <name type="common">Desulfotomaculum orientis</name>
    <dbReference type="NCBI Taxonomy" id="768706"/>
    <lineage>
        <taxon>Bacteria</taxon>
        <taxon>Bacillati</taxon>
        <taxon>Bacillota</taxon>
        <taxon>Clostridia</taxon>
        <taxon>Eubacteriales</taxon>
        <taxon>Desulfitobacteriaceae</taxon>
        <taxon>Desulfosporosinus</taxon>
    </lineage>
</organism>
<evidence type="ECO:0000256" key="2">
    <source>
        <dbReference type="ARBA" id="ARBA00004141"/>
    </source>
</evidence>
<keyword evidence="4 14" id="KW-0645">Protease</keyword>
<evidence type="ECO:0000259" key="13">
    <source>
        <dbReference type="Pfam" id="PF02163"/>
    </source>
</evidence>
<dbReference type="CDD" id="cd06161">
    <property type="entry name" value="S2P-M50_SpoIVFB"/>
    <property type="match status" value="1"/>
</dbReference>
<evidence type="ECO:0000256" key="12">
    <source>
        <dbReference type="SAM" id="Phobius"/>
    </source>
</evidence>
<comment type="subcellular location">
    <subcellularLocation>
        <location evidence="2">Membrane</location>
        <topology evidence="2">Multi-pass membrane protein</topology>
    </subcellularLocation>
</comment>
<evidence type="ECO:0000256" key="11">
    <source>
        <dbReference type="ARBA" id="ARBA00023136"/>
    </source>
</evidence>
<feature type="transmembrane region" description="Helical" evidence="12">
    <location>
        <begin position="85"/>
        <end position="104"/>
    </location>
</feature>
<keyword evidence="5 12" id="KW-0812">Transmembrane</keyword>
<dbReference type="GO" id="GO:0016020">
    <property type="term" value="C:membrane"/>
    <property type="evidence" value="ECO:0007669"/>
    <property type="project" value="UniProtKB-SubCell"/>
</dbReference>